<reference evidence="3 4" key="1">
    <citation type="submission" date="2018-03" db="EMBL/GenBank/DDBJ databases">
        <title>Comparative analysis of microorganisms from saline springs in Andes Mountain Range, Colombia.</title>
        <authorList>
            <person name="Rubin E."/>
        </authorList>
    </citation>
    <scope>NUCLEOTIDE SEQUENCE [LARGE SCALE GENOMIC DNA]</scope>
    <source>
        <strain evidence="3 4">CG 23</strain>
    </source>
</reference>
<feature type="transmembrane region" description="Helical" evidence="1">
    <location>
        <begin position="69"/>
        <end position="92"/>
    </location>
</feature>
<dbReference type="Pfam" id="PF02698">
    <property type="entry name" value="DUF218"/>
    <property type="match status" value="1"/>
</dbReference>
<feature type="domain" description="DUF218" evidence="2">
    <location>
        <begin position="171"/>
        <end position="310"/>
    </location>
</feature>
<keyword evidence="4" id="KW-1185">Reference proteome</keyword>
<dbReference type="Proteomes" id="UP000239895">
    <property type="component" value="Unassembled WGS sequence"/>
</dbReference>
<name>A0ABX5EJQ9_9MICO</name>
<dbReference type="Gene3D" id="3.40.50.620">
    <property type="entry name" value="HUPs"/>
    <property type="match status" value="1"/>
</dbReference>
<feature type="transmembrane region" description="Helical" evidence="1">
    <location>
        <begin position="104"/>
        <end position="126"/>
    </location>
</feature>
<keyword evidence="1" id="KW-1133">Transmembrane helix</keyword>
<feature type="transmembrane region" description="Helical" evidence="1">
    <location>
        <begin position="6"/>
        <end position="24"/>
    </location>
</feature>
<dbReference type="PANTHER" id="PTHR30336">
    <property type="entry name" value="INNER MEMBRANE PROTEIN, PROBABLE PERMEASE"/>
    <property type="match status" value="1"/>
</dbReference>
<evidence type="ECO:0000259" key="2">
    <source>
        <dbReference type="Pfam" id="PF02698"/>
    </source>
</evidence>
<dbReference type="InterPro" id="IPR051599">
    <property type="entry name" value="Cell_Envelope_Assoc"/>
</dbReference>
<organism evidence="3 4">
    <name type="scientific">Isoptericola halotolerans</name>
    <dbReference type="NCBI Taxonomy" id="300560"/>
    <lineage>
        <taxon>Bacteria</taxon>
        <taxon>Bacillati</taxon>
        <taxon>Actinomycetota</taxon>
        <taxon>Actinomycetes</taxon>
        <taxon>Micrococcales</taxon>
        <taxon>Promicromonosporaceae</taxon>
        <taxon>Isoptericola</taxon>
    </lineage>
</organism>
<dbReference type="RefSeq" id="WP_106264090.1">
    <property type="nucleotide sequence ID" value="NZ_PVTX01000001.1"/>
</dbReference>
<keyword evidence="1" id="KW-0812">Transmembrane</keyword>
<protein>
    <submittedName>
        <fullName evidence="3">DUF218 domain-containing protein</fullName>
    </submittedName>
</protein>
<evidence type="ECO:0000256" key="1">
    <source>
        <dbReference type="SAM" id="Phobius"/>
    </source>
</evidence>
<evidence type="ECO:0000313" key="4">
    <source>
        <dbReference type="Proteomes" id="UP000239895"/>
    </source>
</evidence>
<dbReference type="PANTHER" id="PTHR30336:SF4">
    <property type="entry name" value="ENVELOPE BIOGENESIS FACTOR ELYC"/>
    <property type="match status" value="1"/>
</dbReference>
<feature type="transmembrane region" description="Helical" evidence="1">
    <location>
        <begin position="321"/>
        <end position="344"/>
    </location>
</feature>
<comment type="caution">
    <text evidence="3">The sequence shown here is derived from an EMBL/GenBank/DDBJ whole genome shotgun (WGS) entry which is preliminary data.</text>
</comment>
<sequence length="346" mass="36313">MSADWLAVVGSVAVCAFWTAWFVLSLRTDRRRLRNGFLLIASVYSAGGVLAQLAALVPHGTTVLDWADLAVVTVLGLFLLALPVLLVINGLTMVRRERRSLANLLSLAAGLAMLVVPAVVVAPVVLRAPWAIGIALAVGMTTAWLGLVFLGFVTQILLYRRAAARVPAHGVIVLGSKVVAGRVPPLLAARLRAGADAARRLGGERPVRIVPSGGQGADEDRPEGVAMAEWLVAEGIPRDAILVEDRARTTRENLTLGSALLDGAGLTGPYLVATNSYHAPRAAMEAMDLGLDVHAIGAPTAGYFFPSAYLREFVAVLRRRPAVHVVVVTGIVLVSGLASVLTVAGT</sequence>
<accession>A0ABX5EJQ9</accession>
<feature type="transmembrane region" description="Helical" evidence="1">
    <location>
        <begin position="36"/>
        <end position="57"/>
    </location>
</feature>
<proteinExistence type="predicted"/>
<dbReference type="EMBL" id="PVTX01000001">
    <property type="protein sequence ID" value="PRZ09888.1"/>
    <property type="molecule type" value="Genomic_DNA"/>
</dbReference>
<dbReference type="InterPro" id="IPR014729">
    <property type="entry name" value="Rossmann-like_a/b/a_fold"/>
</dbReference>
<dbReference type="CDD" id="cd06259">
    <property type="entry name" value="YdcF-like"/>
    <property type="match status" value="1"/>
</dbReference>
<gene>
    <name evidence="3" type="ORF">BCL65_10126</name>
</gene>
<feature type="transmembrane region" description="Helical" evidence="1">
    <location>
        <begin position="132"/>
        <end position="159"/>
    </location>
</feature>
<evidence type="ECO:0000313" key="3">
    <source>
        <dbReference type="EMBL" id="PRZ09888.1"/>
    </source>
</evidence>
<keyword evidence="1" id="KW-0472">Membrane</keyword>
<dbReference type="InterPro" id="IPR003848">
    <property type="entry name" value="DUF218"/>
</dbReference>